<accession>A0A1H9IRX6</accession>
<dbReference type="STRING" id="1186196.SAMN04489841_2314"/>
<dbReference type="AlphaFoldDB" id="A0A1H9IRX6"/>
<feature type="transmembrane region" description="Helical" evidence="1">
    <location>
        <begin position="164"/>
        <end position="185"/>
    </location>
</feature>
<dbReference type="EMBL" id="FOFD01000003">
    <property type="protein sequence ID" value="SEQ77316.1"/>
    <property type="molecule type" value="Genomic_DNA"/>
</dbReference>
<keyword evidence="3" id="KW-1185">Reference proteome</keyword>
<keyword evidence="1" id="KW-1133">Transmembrane helix</keyword>
<gene>
    <name evidence="2" type="ORF">SAMN04489841_2314</name>
</gene>
<feature type="transmembrane region" description="Helical" evidence="1">
    <location>
        <begin position="101"/>
        <end position="120"/>
    </location>
</feature>
<dbReference type="RefSeq" id="WP_090617596.1">
    <property type="nucleotide sequence ID" value="NZ_FOFD01000003.1"/>
</dbReference>
<name>A0A1H9IRX6_9EURY</name>
<evidence type="ECO:0000313" key="3">
    <source>
        <dbReference type="Proteomes" id="UP000199114"/>
    </source>
</evidence>
<sequence length="230" mass="24149">MSPETDDRRSLGARAAVGAALEHPLVGLHRRRTALTVTYLLGLTATFLLSYVGARLPVDDAVLQTLTTGLDTLSLVFIAVVTPTILVVPLVSAAWNGGPGLSALVPVVPVALGDIIAGAYVLDLDVAIALTVCPSAAALALVSADVRRTGSLRFWRSGVDEDRLLFVTAIAIVTAVGVGRFVSTAPSYMLEWYAPMGGYWLVTATVVGSYWLAAVRSTWRTDDSHAAADS</sequence>
<keyword evidence="1" id="KW-0472">Membrane</keyword>
<protein>
    <submittedName>
        <fullName evidence="2">Uncharacterized protein</fullName>
    </submittedName>
</protein>
<dbReference type="Proteomes" id="UP000199114">
    <property type="component" value="Unassembled WGS sequence"/>
</dbReference>
<evidence type="ECO:0000313" key="2">
    <source>
        <dbReference type="EMBL" id="SEQ77316.1"/>
    </source>
</evidence>
<reference evidence="3" key="1">
    <citation type="submission" date="2016-10" db="EMBL/GenBank/DDBJ databases">
        <authorList>
            <person name="Varghese N."/>
            <person name="Submissions S."/>
        </authorList>
    </citation>
    <scope>NUCLEOTIDE SEQUENCE [LARGE SCALE GENOMIC DNA]</scope>
    <source>
        <strain evidence="3">DSM 25055</strain>
    </source>
</reference>
<feature type="transmembrane region" description="Helical" evidence="1">
    <location>
        <begin position="34"/>
        <end position="53"/>
    </location>
</feature>
<feature type="transmembrane region" description="Helical" evidence="1">
    <location>
        <begin position="126"/>
        <end position="144"/>
    </location>
</feature>
<dbReference type="OrthoDB" id="206382at2157"/>
<evidence type="ECO:0000256" key="1">
    <source>
        <dbReference type="SAM" id="Phobius"/>
    </source>
</evidence>
<feature type="transmembrane region" description="Helical" evidence="1">
    <location>
        <begin position="73"/>
        <end position="94"/>
    </location>
</feature>
<keyword evidence="1" id="KW-0812">Transmembrane</keyword>
<feature type="transmembrane region" description="Helical" evidence="1">
    <location>
        <begin position="197"/>
        <end position="215"/>
    </location>
</feature>
<organism evidence="2 3">
    <name type="scientific">Natrinema salaciae</name>
    <dbReference type="NCBI Taxonomy" id="1186196"/>
    <lineage>
        <taxon>Archaea</taxon>
        <taxon>Methanobacteriati</taxon>
        <taxon>Methanobacteriota</taxon>
        <taxon>Stenosarchaea group</taxon>
        <taxon>Halobacteria</taxon>
        <taxon>Halobacteriales</taxon>
        <taxon>Natrialbaceae</taxon>
        <taxon>Natrinema</taxon>
    </lineage>
</organism>
<proteinExistence type="predicted"/>